<dbReference type="GO" id="GO:0006281">
    <property type="term" value="P:DNA repair"/>
    <property type="evidence" value="ECO:0007669"/>
    <property type="project" value="UniProtKB-KW"/>
</dbReference>
<organism evidence="9 10">
    <name type="scientific">Mortierella alpina</name>
    <name type="common">Oleaginous fungus</name>
    <name type="synonym">Mortierella renispora</name>
    <dbReference type="NCBI Taxonomy" id="64518"/>
    <lineage>
        <taxon>Eukaryota</taxon>
        <taxon>Fungi</taxon>
        <taxon>Fungi incertae sedis</taxon>
        <taxon>Mucoromycota</taxon>
        <taxon>Mortierellomycotina</taxon>
        <taxon>Mortierellomycetes</taxon>
        <taxon>Mortierellales</taxon>
        <taxon>Mortierellaceae</taxon>
        <taxon>Mortierella</taxon>
    </lineage>
</organism>
<evidence type="ECO:0000256" key="3">
    <source>
        <dbReference type="ARBA" id="ARBA00022763"/>
    </source>
</evidence>
<dbReference type="GO" id="GO:0033557">
    <property type="term" value="C:Slx1-Slx4 complex"/>
    <property type="evidence" value="ECO:0007669"/>
    <property type="project" value="InterPro"/>
</dbReference>
<feature type="region of interest" description="Disordered" evidence="8">
    <location>
        <begin position="1451"/>
        <end position="1491"/>
    </location>
</feature>
<evidence type="ECO:0000256" key="7">
    <source>
        <dbReference type="ARBA" id="ARBA00029496"/>
    </source>
</evidence>
<keyword evidence="4" id="KW-0233">DNA recombination</keyword>
<feature type="compositionally biased region" description="Basic residues" evidence="8">
    <location>
        <begin position="1207"/>
        <end position="1216"/>
    </location>
</feature>
<feature type="region of interest" description="Disordered" evidence="8">
    <location>
        <begin position="1199"/>
        <end position="1286"/>
    </location>
</feature>
<gene>
    <name evidence="9" type="ORF">BGZ70_006659</name>
</gene>
<name>A0A9P6J859_MORAP</name>
<feature type="compositionally biased region" description="Polar residues" evidence="8">
    <location>
        <begin position="1316"/>
        <end position="1333"/>
    </location>
</feature>
<feature type="region of interest" description="Disordered" evidence="8">
    <location>
        <begin position="1056"/>
        <end position="1075"/>
    </location>
</feature>
<feature type="compositionally biased region" description="Polar residues" evidence="8">
    <location>
        <begin position="156"/>
        <end position="175"/>
    </location>
</feature>
<dbReference type="OrthoDB" id="7694678at2759"/>
<feature type="compositionally biased region" description="Basic and acidic residues" evidence="8">
    <location>
        <begin position="1222"/>
        <end position="1238"/>
    </location>
</feature>
<protein>
    <recommendedName>
        <fullName evidence="7">Structure-specific endonuclease subunit SLX4</fullName>
    </recommendedName>
</protein>
<feature type="region of interest" description="Disordered" evidence="8">
    <location>
        <begin position="1014"/>
        <end position="1037"/>
    </location>
</feature>
<dbReference type="GO" id="GO:0000712">
    <property type="term" value="P:resolution of meiotic recombination intermediates"/>
    <property type="evidence" value="ECO:0007669"/>
    <property type="project" value="TreeGrafter"/>
</dbReference>
<feature type="compositionally biased region" description="Polar residues" evidence="8">
    <location>
        <begin position="293"/>
        <end position="312"/>
    </location>
</feature>
<feature type="region of interest" description="Disordered" evidence="8">
    <location>
        <begin position="691"/>
        <end position="740"/>
    </location>
</feature>
<dbReference type="Proteomes" id="UP000738359">
    <property type="component" value="Unassembled WGS sequence"/>
</dbReference>
<evidence type="ECO:0000256" key="1">
    <source>
        <dbReference type="ARBA" id="ARBA00004123"/>
    </source>
</evidence>
<dbReference type="InterPro" id="IPR018574">
    <property type="entry name" value="Structure-sp_endonuc_su_Slx4"/>
</dbReference>
<feature type="region of interest" description="Disordered" evidence="8">
    <location>
        <begin position="573"/>
        <end position="625"/>
    </location>
</feature>
<feature type="region of interest" description="Disordered" evidence="8">
    <location>
        <begin position="284"/>
        <end position="314"/>
    </location>
</feature>
<evidence type="ECO:0000256" key="6">
    <source>
        <dbReference type="ARBA" id="ARBA00023242"/>
    </source>
</evidence>
<comment type="similarity">
    <text evidence="2">Belongs to the SLX4 family.</text>
</comment>
<keyword evidence="5" id="KW-0234">DNA repair</keyword>
<feature type="compositionally biased region" description="Low complexity" evidence="8">
    <location>
        <begin position="609"/>
        <end position="618"/>
    </location>
</feature>
<comment type="caution">
    <text evidence="9">The sequence shown here is derived from an EMBL/GenBank/DDBJ whole genome shotgun (WGS) entry which is preliminary data.</text>
</comment>
<evidence type="ECO:0000256" key="4">
    <source>
        <dbReference type="ARBA" id="ARBA00023172"/>
    </source>
</evidence>
<proteinExistence type="inferred from homology"/>
<feature type="region of interest" description="Disordered" evidence="8">
    <location>
        <begin position="237"/>
        <end position="258"/>
    </location>
</feature>
<feature type="compositionally biased region" description="Gly residues" evidence="8">
    <location>
        <begin position="1461"/>
        <end position="1471"/>
    </location>
</feature>
<feature type="region of interest" description="Disordered" evidence="8">
    <location>
        <begin position="80"/>
        <end position="188"/>
    </location>
</feature>
<feature type="region of interest" description="Disordered" evidence="8">
    <location>
        <begin position="898"/>
        <end position="937"/>
    </location>
</feature>
<dbReference type="Pfam" id="PF09494">
    <property type="entry name" value="Slx4"/>
    <property type="match status" value="1"/>
</dbReference>
<dbReference type="PANTHER" id="PTHR21541">
    <property type="entry name" value="BTB POZ DOMAIN CONTAINING 12"/>
    <property type="match status" value="1"/>
</dbReference>
<feature type="compositionally biased region" description="Polar residues" evidence="8">
    <location>
        <begin position="591"/>
        <end position="607"/>
    </location>
</feature>
<keyword evidence="3" id="KW-0227">DNA damage</keyword>
<keyword evidence="6" id="KW-0539">Nucleus</keyword>
<sequence length="1675" mass="181345">MSFSLALSVLNIVPARHLDGHHALTAFVALFSSIQRSYKSTRSLRLSLAECLLEGGAALTAASSSLSTATFARGTSPFNAMGAFDEEDEDDDFAPSTPHTLRIRNALPPKSPGIKRPTPNSSSLPQSSQQQKQQQRQQQSRKEQSKQPPQPTQTTVDQESSRQQTHSEHGTSSTAEPVPSRPRNGVPLSLRKPAAAKITALASRVEATSNATTTYSPLAHTSNTGASAGVIVLDSESEGHSDAEDLIRRPSRPSPGAPLDLAATQVGGVSTSPRRCAISILSAQGDEMPPSAGPQNTNNQLTQNSISSSQGSVDLMEEERRDLVMDDSVFYSQEDAYAHTYRTQWSLSPDIANPFLTDLVPTPTLPAETVPTLSPGTSASNTVDFVGRVESTVSSTLRTDETSAVTMETDFSLSGYDLEQDRDGSFECCMCGKSLIHLDEARVAYHINDCIDEQQVMQQTAESLDLDSRIPHTSLSQGEFAGAQVDYLSRVKRCPICKLDWPLKAKQTKSGFTAPKKARQKVEHMKKCAKAHNRTVQSLLYQIRLLKEKYERSLMLDTSMDSSDLIGPSQEMYQNEDEERGSGSDQDDTNDVGSSGRRSASGDTQVETGAESASGSAARKSKPNSTVIKQVVSMTDTADGDFESDAVITTVHAPAPPSSKSRLSRLQRMHEDQNDDHLQLALAISMSVSSAQDSGSPFLSRPGSPSESGPRATTWSMVPMSKTASRRGGKRRKTERERNETTVLPFAEVQQLIQANATALLFPETEEFGHVEGDGHDRLLKTPPWKPSRFAGMTKADLEMSLSQSSEPDATVAESLWNLSRLKDTRDIDALDLHGGAEQTAVDSDGESKQDPVLQKDQQPKCADPSKAIDTQKLLPTFDREQYVSRFMKRFLKQDQDKSSSYGSANVSIESSHLKSSSEDEPSDSHGAASRQSDNKFSSPLWSVAKARRISLKDQRQENEEMFSNTLKNEISGHLEALERCIQQAKLTAYHKIMESIRRHPIAAGLSAELSDPDVIEQGSDCEPMDEDAQDLDASQQPSSPLLRFAKAADLERSASPATLGVHSSQPISEISPAHNDGGLRDYYADHGGGLDDYTSMDMYQDDLPYEDYDQACMMAYSPSASPVMVATTPRAFSPSDINVMSSPVMPATGRDASTSAYGLGILTPSGLPPPVDFVKLMQRVSGTVTEAIAESEQLISDIEGVGPKQSKAKTHRRRSQSANPIDRRGSASGSRWEDEARPPLGVPPRPRSALEVRTAIASSSRREQGLNQGQTTPKRSALHGLPLRKPFAMPPTATAAITTADDDGDLGVFDDAQYPASQRATFPTSQPANRNLETVERTMPAPSIPTTPSRTNRNQLQDTDAGSATPSQVGTPTGGASKTPSKRRRLAVVRAEAMAAESAKAVANIKAQSRMPLYHLMSVARLRLAATTFGLKPASKGQLVQQLTALWKTLNPTPPQGEEAAGGGNGGQGSGLSPSGIAAGADDGLFDEDEDMNEFGISHSQSLRRALGDRSDDNDAGLEDGGVGSSGTQVLELDSDCSPIVSEVEDLVAGEDEEDDECEDDEEEDEVMVAARTGLGIDFAPSQEDGSGTTTPTLERQLYEFLNTTTHLRKQILTYKPLDLEQVWEECKEANIDCTRQQLRQFLDQQGIICFVPAHSSLGSWRKTRAKKRKRVGK</sequence>
<evidence type="ECO:0000256" key="2">
    <source>
        <dbReference type="ARBA" id="ARBA00006661"/>
    </source>
</evidence>
<evidence type="ECO:0000256" key="5">
    <source>
        <dbReference type="ARBA" id="ARBA00023204"/>
    </source>
</evidence>
<evidence type="ECO:0000313" key="9">
    <source>
        <dbReference type="EMBL" id="KAF9964306.1"/>
    </source>
</evidence>
<dbReference type="EMBL" id="JAAAHY010000380">
    <property type="protein sequence ID" value="KAF9964306.1"/>
    <property type="molecule type" value="Genomic_DNA"/>
</dbReference>
<keyword evidence="10" id="KW-1185">Reference proteome</keyword>
<accession>A0A9P6J859</accession>
<feature type="compositionally biased region" description="Polar residues" evidence="8">
    <location>
        <begin position="1345"/>
        <end position="1380"/>
    </location>
</feature>
<feature type="compositionally biased region" description="Basic and acidic residues" evidence="8">
    <location>
        <begin position="237"/>
        <end position="248"/>
    </location>
</feature>
<feature type="region of interest" description="Disordered" evidence="8">
    <location>
        <begin position="839"/>
        <end position="869"/>
    </location>
</feature>
<feature type="compositionally biased region" description="Low complexity" evidence="8">
    <location>
        <begin position="700"/>
        <end position="711"/>
    </location>
</feature>
<feature type="region of interest" description="Disordered" evidence="8">
    <location>
        <begin position="1316"/>
        <end position="1386"/>
    </location>
</feature>
<dbReference type="PANTHER" id="PTHR21541:SF3">
    <property type="entry name" value="STRUCTURE-SPECIFIC ENDONUCLEASE SUBUNIT SLX4"/>
    <property type="match status" value="1"/>
</dbReference>
<comment type="subcellular location">
    <subcellularLocation>
        <location evidence="1">Nucleus</location>
    </subcellularLocation>
</comment>
<reference evidence="9" key="1">
    <citation type="journal article" date="2020" name="Fungal Divers.">
        <title>Resolving the Mortierellaceae phylogeny through synthesis of multi-gene phylogenetics and phylogenomics.</title>
        <authorList>
            <person name="Vandepol N."/>
            <person name="Liber J."/>
            <person name="Desiro A."/>
            <person name="Na H."/>
            <person name="Kennedy M."/>
            <person name="Barry K."/>
            <person name="Grigoriev I.V."/>
            <person name="Miller A.N."/>
            <person name="O'Donnell K."/>
            <person name="Stajich J.E."/>
            <person name="Bonito G."/>
        </authorList>
    </citation>
    <scope>NUCLEOTIDE SEQUENCE</scope>
    <source>
        <strain evidence="9">CK1249</strain>
    </source>
</reference>
<dbReference type="GO" id="GO:0006260">
    <property type="term" value="P:DNA replication"/>
    <property type="evidence" value="ECO:0007669"/>
    <property type="project" value="InterPro"/>
</dbReference>
<feature type="compositionally biased region" description="Polar residues" evidence="8">
    <location>
        <begin position="1266"/>
        <end position="1275"/>
    </location>
</feature>
<feature type="compositionally biased region" description="Acidic residues" evidence="8">
    <location>
        <begin position="84"/>
        <end position="93"/>
    </location>
</feature>
<evidence type="ECO:0000256" key="8">
    <source>
        <dbReference type="SAM" id="MobiDB-lite"/>
    </source>
</evidence>
<feature type="compositionally biased region" description="Acidic residues" evidence="8">
    <location>
        <begin position="574"/>
        <end position="590"/>
    </location>
</feature>
<feature type="region of interest" description="Disordered" evidence="8">
    <location>
        <begin position="1504"/>
        <end position="1536"/>
    </location>
</feature>
<feature type="compositionally biased region" description="Basic residues" evidence="8">
    <location>
        <begin position="724"/>
        <end position="733"/>
    </location>
</feature>
<feature type="compositionally biased region" description="Low complexity" evidence="8">
    <location>
        <begin position="121"/>
        <end position="138"/>
    </location>
</feature>
<evidence type="ECO:0000313" key="10">
    <source>
        <dbReference type="Proteomes" id="UP000738359"/>
    </source>
</evidence>